<accession>A0A2S5KQK6</accession>
<evidence type="ECO:0000313" key="2">
    <source>
        <dbReference type="Proteomes" id="UP000238196"/>
    </source>
</evidence>
<protein>
    <submittedName>
        <fullName evidence="1">Uncharacterized protein</fullName>
    </submittedName>
</protein>
<proteinExistence type="predicted"/>
<dbReference type="AlphaFoldDB" id="A0A2S5KQK6"/>
<gene>
    <name evidence="1" type="ORF">C4K68_12720</name>
</gene>
<dbReference type="OrthoDB" id="9989129at2"/>
<evidence type="ECO:0000313" key="1">
    <source>
        <dbReference type="EMBL" id="PPC76972.1"/>
    </source>
</evidence>
<dbReference type="Proteomes" id="UP000238196">
    <property type="component" value="Unassembled WGS sequence"/>
</dbReference>
<dbReference type="EMBL" id="PRLP01000036">
    <property type="protein sequence ID" value="PPC76972.1"/>
    <property type="molecule type" value="Genomic_DNA"/>
</dbReference>
<comment type="caution">
    <text evidence="1">The sequence shown here is derived from an EMBL/GenBank/DDBJ whole genome shotgun (WGS) entry which is preliminary data.</text>
</comment>
<organism evidence="1 2">
    <name type="scientific">Proteobacteria bacterium 228</name>
    <dbReference type="NCBI Taxonomy" id="2083153"/>
    <lineage>
        <taxon>Bacteria</taxon>
        <taxon>Pseudomonadati</taxon>
        <taxon>Pseudomonadota</taxon>
    </lineage>
</organism>
<sequence length="118" mass="13416">MFKIDESRIALAKALEDLSHNEWAVADWRDNAVVNVDCEDAFKSILPVLELALEQTDEYAFDSCCILALQFAGVAQTTEHPTGLIDMLKLLNAHEQRLTQSDRKVKELARWFRVLNAI</sequence>
<reference evidence="1 2" key="1">
    <citation type="submission" date="2018-02" db="EMBL/GenBank/DDBJ databases">
        <title>novel marine gammaproteobacteria from coastal saline agro ecosystem.</title>
        <authorList>
            <person name="Krishnan R."/>
            <person name="Ramesh Kumar N."/>
        </authorList>
    </citation>
    <scope>NUCLEOTIDE SEQUENCE [LARGE SCALE GENOMIC DNA]</scope>
    <source>
        <strain evidence="1 2">228</strain>
    </source>
</reference>
<name>A0A2S5KQK6_9PROT</name>